<dbReference type="GeneID" id="7830399"/>
<dbReference type="FunFam" id="3.40.50.300:FF:000298">
    <property type="entry name" value="ATP-binding cassette sub-family A member 12"/>
    <property type="match status" value="1"/>
</dbReference>
<evidence type="ECO:0000256" key="4">
    <source>
        <dbReference type="ARBA" id="ARBA00022692"/>
    </source>
</evidence>
<dbReference type="InterPro" id="IPR003593">
    <property type="entry name" value="AAA+_ATPase"/>
</dbReference>
<reference evidence="14" key="1">
    <citation type="journal article" date="2006" name="PLoS Biol.">
        <title>Macronuclear genome sequence of the ciliate Tetrahymena thermophila, a model eukaryote.</title>
        <authorList>
            <person name="Eisen J.A."/>
            <person name="Coyne R.S."/>
            <person name="Wu M."/>
            <person name="Wu D."/>
            <person name="Thiagarajan M."/>
            <person name="Wortman J.R."/>
            <person name="Badger J.H."/>
            <person name="Ren Q."/>
            <person name="Amedeo P."/>
            <person name="Jones K.M."/>
            <person name="Tallon L.J."/>
            <person name="Delcher A.L."/>
            <person name="Salzberg S.L."/>
            <person name="Silva J.C."/>
            <person name="Haas B.J."/>
            <person name="Majoros W.H."/>
            <person name="Farzad M."/>
            <person name="Carlton J.M."/>
            <person name="Smith R.K. Jr."/>
            <person name="Garg J."/>
            <person name="Pearlman R.E."/>
            <person name="Karrer K.M."/>
            <person name="Sun L."/>
            <person name="Manning G."/>
            <person name="Elde N.C."/>
            <person name="Turkewitz A.P."/>
            <person name="Asai D.J."/>
            <person name="Wilkes D.E."/>
            <person name="Wang Y."/>
            <person name="Cai H."/>
            <person name="Collins K."/>
            <person name="Stewart B.A."/>
            <person name="Lee S.R."/>
            <person name="Wilamowska K."/>
            <person name="Weinberg Z."/>
            <person name="Ruzzo W.L."/>
            <person name="Wloga D."/>
            <person name="Gaertig J."/>
            <person name="Frankel J."/>
            <person name="Tsao C.-C."/>
            <person name="Gorovsky M.A."/>
            <person name="Keeling P.J."/>
            <person name="Waller R.F."/>
            <person name="Patron N.J."/>
            <person name="Cherry J.M."/>
            <person name="Stover N.A."/>
            <person name="Krieger C.J."/>
            <person name="del Toro C."/>
            <person name="Ryder H.F."/>
            <person name="Williamson S.C."/>
            <person name="Barbeau R.A."/>
            <person name="Hamilton E.P."/>
            <person name="Orias E."/>
        </authorList>
    </citation>
    <scope>NUCLEOTIDE SEQUENCE [LARGE SCALE GENOMIC DNA]</scope>
    <source>
        <strain evidence="14">SB210</strain>
    </source>
</reference>
<dbReference type="GO" id="GO:0005524">
    <property type="term" value="F:ATP binding"/>
    <property type="evidence" value="ECO:0007669"/>
    <property type="project" value="UniProtKB-KW"/>
</dbReference>
<feature type="transmembrane region" description="Helical" evidence="11">
    <location>
        <begin position="1200"/>
        <end position="1220"/>
    </location>
</feature>
<dbReference type="InterPro" id="IPR026082">
    <property type="entry name" value="ABCA"/>
</dbReference>
<evidence type="ECO:0000256" key="9">
    <source>
        <dbReference type="ARBA" id="ARBA00023136"/>
    </source>
</evidence>
<evidence type="ECO:0000256" key="1">
    <source>
        <dbReference type="ARBA" id="ARBA00004141"/>
    </source>
</evidence>
<feature type="transmembrane region" description="Helical" evidence="11">
    <location>
        <begin position="439"/>
        <end position="460"/>
    </location>
</feature>
<dbReference type="OrthoDB" id="311765at2759"/>
<feature type="transmembrane region" description="Helical" evidence="11">
    <location>
        <begin position="1232"/>
        <end position="1255"/>
    </location>
</feature>
<proteinExistence type="inferred from homology"/>
<feature type="region of interest" description="Disordered" evidence="10">
    <location>
        <begin position="838"/>
        <end position="865"/>
    </location>
</feature>
<dbReference type="SUPFAM" id="SSF52540">
    <property type="entry name" value="P-loop containing nucleoside triphosphate hydrolases"/>
    <property type="match status" value="2"/>
</dbReference>
<feature type="transmembrane region" description="Helical" evidence="11">
    <location>
        <begin position="367"/>
        <end position="386"/>
    </location>
</feature>
<keyword evidence="6" id="KW-0547">Nucleotide-binding</keyword>
<feature type="transmembrane region" description="Helical" evidence="11">
    <location>
        <begin position="339"/>
        <end position="360"/>
    </location>
</feature>
<evidence type="ECO:0000256" key="10">
    <source>
        <dbReference type="SAM" id="MobiDB-lite"/>
    </source>
</evidence>
<dbReference type="SMART" id="SM00382">
    <property type="entry name" value="AAA"/>
    <property type="match status" value="2"/>
</dbReference>
<sequence>MCCCGGVHYKALMKKNYIIWKRNCCGSCCELLVPILIALLFIVFRRNLTRTNIDDTSYIYHQNYLYSSPVPNKNDYNELKPDMINCWTRSKNDSPRYRDGSVFLIPGNDPVVQRLQTIMSSYVSPQGNMFTFNSNYNTLDDFNNYITGDNYNEDVCFAVSIEKQSTGIYNTRLMFNTTGNQPDQHDIPDTLGPEVIDYKPQYKDTFYDPYFTYGSLQVKTWIDNALLQVLSNNNNAKIDISISPLKQHAYVDDTLASVMQGNMATFLVLPLIVVFLRMSSTIMTEKEKKIREGMRIMGMQDTPFYLSWISWYMIIYTIISIIVTLILKGSVYKNSDITLIFVWHWLFSMTLIAQSLFITTFFTNAKLGNIVAMVFYLFMYMFKFIISSNSDATEQANNTAALASQTGLSLASDVFLLVETEGVGIGWGDLGKEVNNFRVGTSIGLFIFNFVFFMLLALYFDQVIPNDFGKKRHPLFFITWMCKKRKEQTNFDQEENANLNIKDNIEDVPAALRQQENQQEVLKMNSVYRVYPNGKKAVSNLSLTMYKNQIFCLLGHNGAGKTSTISMLTGMLEFSQGNAEVFGKDIESEMPQIRQFMGVCPQHDILFPDLSVKEHLELFAVFKGMDSKEIPSAVENAIRDVDLQEKANELSKNLSGGQKRRLSVAIAFIGGSKLIYLDEPTSGMDTSARRYIWDMLKKFKNDKIIVLTTHFMDEADYLGDRIGIMGEGRLICCGSSVFLKNKFGVGYNLTIVKTSTDVSSDPIINTVMSIIPTANKISDVSQEIAFQLPMNTVSQFEKLFSTFDNQLQSLKISTYGISITTLEEVFLKVAHENSSEKQNDFIKADKKSRVSPSNEEHGDNHAKKQEEMEIPLNDQNIDNFDLNSVRIQNPIKLFFAHYFAIIVKRALYFKRDLRGFICEVFLPCLMVVVGLSIMLITFIRDSPAQLITPDLYGNMLMNYGASGSVAQSDLTNLINLLPTQLTQKSQQVSNSMDAWDQSSFNDKQLSRKGAYWVNQTDNLNQVYKYYSQVQTISRSSPLYFVSFMNQAIINLATNQKNIQITTINQPLRLTAKTKSLKGTADGIVSAFMFSIGLSFIPASLITFIVKERNDMVKHQHLVSGVSLNSYWGANFTIDILKHAFPAVFCMLMVLAYNIDAFTQYQSDYSAICLLFILYGWAIIPFSYLTSFIFKDYGTAQVTNFFIHFIMGAVGPLVIFILRIIDSTHNVGLGLGWVFRLIPSFAFGYGVLNVGSRNLYSQKDKVNYQTFDLNICGGDILMLCIEGVFYILVVAFLEYASHKKGLSQYMTGENKVPYVEKEYDDDVQKEMETIAKSSPSDYTVRVKDLRKVFVPAKDRIKVAVDRVSFGIKQGEVFTLLGVNGAGKTTTFKILSGEILPTSGEAHIAGYSVQNELAQARQNIGYCPQFDALLDNLTAREHLNLYAAIKGIPAEMRDGLVEKKLVEMDLKKFEGILAGTFSGGNKRKLSVAIAMLGQPSIVFLDEPSTGMDPVARRFMWTVISRISTVNKSSSIILTTHSMEEAEALSTRVAIQVDGVLQCLGTIQEIKHKFGKGYEVEVKIQKPTNEEITQLAQRGGIQSLNIRIGPQDLMNVLQRLGSTELFSTIAENQTGHILYKEMNSPNGLSIELLMEYVYIENLGNKIMSFINSTFGNFDIIEHLADFYRFRIDTHISIGKIFGEFEKNKAALKISEYSLKQATIEQIFNMFAEGKIGINQHLKRQSVIRKNSYQQAQRRQSQQQQNQLPIQQQGSRKHNDIEMQYVQNSNQ</sequence>
<dbReference type="HOGENOM" id="CLU_000604_19_1_1"/>
<evidence type="ECO:0000313" key="13">
    <source>
        <dbReference type="EMBL" id="EAS04155.3"/>
    </source>
</evidence>
<dbReference type="FunFam" id="3.40.50.300:FF:000335">
    <property type="entry name" value="ATP binding cassette subfamily A member 5"/>
    <property type="match status" value="1"/>
</dbReference>
<dbReference type="InterPro" id="IPR003439">
    <property type="entry name" value="ABC_transporter-like_ATP-bd"/>
</dbReference>
<feature type="transmembrane region" description="Helical" evidence="11">
    <location>
        <begin position="1275"/>
        <end position="1295"/>
    </location>
</feature>
<evidence type="ECO:0000256" key="3">
    <source>
        <dbReference type="ARBA" id="ARBA00022448"/>
    </source>
</evidence>
<name>Q247Z0_TETTS</name>
<keyword evidence="4 11" id="KW-0812">Transmembrane</keyword>
<feature type="transmembrane region" description="Helical" evidence="11">
    <location>
        <begin position="1082"/>
        <end position="1105"/>
    </location>
</feature>
<dbReference type="InterPro" id="IPR013525">
    <property type="entry name" value="ABC2_TM"/>
</dbReference>
<dbReference type="GO" id="GO:0005319">
    <property type="term" value="F:lipid transporter activity"/>
    <property type="evidence" value="ECO:0007669"/>
    <property type="project" value="TreeGrafter"/>
</dbReference>
<evidence type="ECO:0000256" key="8">
    <source>
        <dbReference type="ARBA" id="ARBA00022989"/>
    </source>
</evidence>
<dbReference type="InParanoid" id="Q247Z0"/>
<keyword evidence="7" id="KW-0067">ATP-binding</keyword>
<feature type="domain" description="ABC transporter" evidence="12">
    <location>
        <begin position="1339"/>
        <end position="1576"/>
    </location>
</feature>
<dbReference type="KEGG" id="tet:TTHERM_00532790"/>
<keyword evidence="5" id="KW-0677">Repeat</keyword>
<feature type="transmembrane region" description="Helical" evidence="11">
    <location>
        <begin position="304"/>
        <end position="327"/>
    </location>
</feature>
<dbReference type="Gene3D" id="3.40.50.300">
    <property type="entry name" value="P-loop containing nucleotide triphosphate hydrolases"/>
    <property type="match status" value="2"/>
</dbReference>
<dbReference type="Proteomes" id="UP000009168">
    <property type="component" value="Unassembled WGS sequence"/>
</dbReference>
<feature type="domain" description="ABC transporter" evidence="12">
    <location>
        <begin position="522"/>
        <end position="752"/>
    </location>
</feature>
<comment type="subcellular location">
    <subcellularLocation>
        <location evidence="1">Membrane</location>
        <topology evidence="1">Multi-pass membrane protein</topology>
    </subcellularLocation>
</comment>
<organism evidence="13 14">
    <name type="scientific">Tetrahymena thermophila (strain SB210)</name>
    <dbReference type="NCBI Taxonomy" id="312017"/>
    <lineage>
        <taxon>Eukaryota</taxon>
        <taxon>Sar</taxon>
        <taxon>Alveolata</taxon>
        <taxon>Ciliophora</taxon>
        <taxon>Intramacronucleata</taxon>
        <taxon>Oligohymenophorea</taxon>
        <taxon>Hymenostomatida</taxon>
        <taxon>Tetrahymenina</taxon>
        <taxon>Tetrahymenidae</taxon>
        <taxon>Tetrahymena</taxon>
    </lineage>
</organism>
<keyword evidence="3" id="KW-0813">Transport</keyword>
<dbReference type="PROSITE" id="PS50893">
    <property type="entry name" value="ABC_TRANSPORTER_2"/>
    <property type="match status" value="2"/>
</dbReference>
<dbReference type="InterPro" id="IPR027417">
    <property type="entry name" value="P-loop_NTPase"/>
</dbReference>
<dbReference type="GO" id="GO:0016020">
    <property type="term" value="C:membrane"/>
    <property type="evidence" value="ECO:0007669"/>
    <property type="project" value="UniProtKB-SubCell"/>
</dbReference>
<feature type="transmembrane region" description="Helical" evidence="11">
    <location>
        <begin position="23"/>
        <end position="44"/>
    </location>
</feature>
<gene>
    <name evidence="13" type="ORF">TTHERM_00532790</name>
</gene>
<evidence type="ECO:0000313" key="14">
    <source>
        <dbReference type="Proteomes" id="UP000009168"/>
    </source>
</evidence>
<feature type="transmembrane region" description="Helical" evidence="11">
    <location>
        <begin position="263"/>
        <end position="283"/>
    </location>
</feature>
<evidence type="ECO:0000256" key="7">
    <source>
        <dbReference type="ARBA" id="ARBA00022840"/>
    </source>
</evidence>
<dbReference type="InterPro" id="IPR017871">
    <property type="entry name" value="ABC_transporter-like_CS"/>
</dbReference>
<evidence type="ECO:0000256" key="6">
    <source>
        <dbReference type="ARBA" id="ARBA00022741"/>
    </source>
</evidence>
<dbReference type="Pfam" id="PF12698">
    <property type="entry name" value="ABC2_membrane_3"/>
    <property type="match status" value="2"/>
</dbReference>
<dbReference type="Pfam" id="PF00005">
    <property type="entry name" value="ABC_tran"/>
    <property type="match status" value="2"/>
</dbReference>
<dbReference type="eggNOG" id="KOG0059">
    <property type="taxonomic scope" value="Eukaryota"/>
</dbReference>
<evidence type="ECO:0000256" key="2">
    <source>
        <dbReference type="ARBA" id="ARBA00008869"/>
    </source>
</evidence>
<keyword evidence="9 11" id="KW-0472">Membrane</keyword>
<dbReference type="PROSITE" id="PS00211">
    <property type="entry name" value="ABC_TRANSPORTER_1"/>
    <property type="match status" value="2"/>
</dbReference>
<dbReference type="CDD" id="cd03263">
    <property type="entry name" value="ABC_subfamily_A"/>
    <property type="match status" value="2"/>
</dbReference>
<dbReference type="RefSeq" id="XP_001024400.3">
    <property type="nucleotide sequence ID" value="XM_001024400.3"/>
</dbReference>
<accession>Q247Z0</accession>
<evidence type="ECO:0000256" key="11">
    <source>
        <dbReference type="SAM" id="Phobius"/>
    </source>
</evidence>
<feature type="region of interest" description="Disordered" evidence="10">
    <location>
        <begin position="1748"/>
        <end position="1771"/>
    </location>
</feature>
<dbReference type="PANTHER" id="PTHR19229">
    <property type="entry name" value="ATP-BINDING CASSETTE TRANSPORTER SUBFAMILY A ABCA"/>
    <property type="match status" value="1"/>
</dbReference>
<comment type="similarity">
    <text evidence="2">Belongs to the ABC transporter superfamily. ABCA family.</text>
</comment>
<keyword evidence="8 11" id="KW-1133">Transmembrane helix</keyword>
<evidence type="ECO:0000256" key="5">
    <source>
        <dbReference type="ARBA" id="ARBA00022737"/>
    </source>
</evidence>
<feature type="compositionally biased region" description="Low complexity" evidence="10">
    <location>
        <begin position="1748"/>
        <end position="1765"/>
    </location>
</feature>
<feature type="transmembrane region" description="Helical" evidence="11">
    <location>
        <begin position="920"/>
        <end position="939"/>
    </location>
</feature>
<keyword evidence="14" id="KW-1185">Reference proteome</keyword>
<feature type="transmembrane region" description="Helical" evidence="11">
    <location>
        <begin position="1166"/>
        <end position="1188"/>
    </location>
</feature>
<dbReference type="PANTHER" id="PTHR19229:SF36">
    <property type="entry name" value="ATP-BINDING CASSETTE SUB-FAMILY A MEMBER 2"/>
    <property type="match status" value="1"/>
</dbReference>
<dbReference type="GO" id="GO:0016887">
    <property type="term" value="F:ATP hydrolysis activity"/>
    <property type="evidence" value="ECO:0007669"/>
    <property type="project" value="InterPro"/>
</dbReference>
<dbReference type="GO" id="GO:0140359">
    <property type="term" value="F:ABC-type transporter activity"/>
    <property type="evidence" value="ECO:0007669"/>
    <property type="project" value="InterPro"/>
</dbReference>
<evidence type="ECO:0000259" key="12">
    <source>
        <dbReference type="PROSITE" id="PS50893"/>
    </source>
</evidence>
<dbReference type="EMBL" id="GG662455">
    <property type="protein sequence ID" value="EAS04155.3"/>
    <property type="molecule type" value="Genomic_DNA"/>
</dbReference>
<protein>
    <submittedName>
        <fullName evidence="13">ABC transporter family protein</fullName>
    </submittedName>
</protein>
<feature type="transmembrane region" description="Helical" evidence="11">
    <location>
        <begin position="1135"/>
        <end position="1154"/>
    </location>
</feature>